<feature type="binding site" evidence="6">
    <location>
        <position position="165"/>
    </location>
    <ligand>
        <name>NAD(+)</name>
        <dbReference type="ChEBI" id="CHEBI:57540"/>
    </ligand>
</feature>
<dbReference type="GO" id="GO:0019674">
    <property type="term" value="P:NAD+ metabolic process"/>
    <property type="evidence" value="ECO:0007669"/>
    <property type="project" value="InterPro"/>
</dbReference>
<organism evidence="7 8">
    <name type="scientific">Nautilia profundicola (strain ATCC BAA-1463 / DSM 18972 / AmH)</name>
    <dbReference type="NCBI Taxonomy" id="598659"/>
    <lineage>
        <taxon>Bacteria</taxon>
        <taxon>Pseudomonadati</taxon>
        <taxon>Campylobacterota</taxon>
        <taxon>Epsilonproteobacteria</taxon>
        <taxon>Nautiliales</taxon>
        <taxon>Nautiliaceae</taxon>
        <taxon>Nautilia</taxon>
    </lineage>
</organism>
<keyword evidence="6" id="KW-0067">ATP-binding</keyword>
<dbReference type="KEGG" id="nam:NAMH_1041"/>
<feature type="binding site" evidence="6">
    <location>
        <begin position="135"/>
        <end position="136"/>
    </location>
    <ligand>
        <name>NAD(+)</name>
        <dbReference type="ChEBI" id="CHEBI:57540"/>
    </ligand>
</feature>
<keyword evidence="4 6" id="KW-0520">NAD</keyword>
<feature type="binding site" evidence="6">
    <location>
        <position position="233"/>
    </location>
    <ligand>
        <name>NAD(+)</name>
        <dbReference type="ChEBI" id="CHEBI:57540"/>
    </ligand>
</feature>
<dbReference type="InterPro" id="IPR002504">
    <property type="entry name" value="NADK"/>
</dbReference>
<dbReference type="Gene3D" id="3.40.50.10330">
    <property type="entry name" value="Probable inorganic polyphosphate/atp-NAD kinase, domain 1"/>
    <property type="match status" value="1"/>
</dbReference>
<keyword evidence="6" id="KW-0547">Nucleotide-binding</keyword>
<evidence type="ECO:0000256" key="1">
    <source>
        <dbReference type="ARBA" id="ARBA00022679"/>
    </source>
</evidence>
<dbReference type="GO" id="GO:0005737">
    <property type="term" value="C:cytoplasm"/>
    <property type="evidence" value="ECO:0007669"/>
    <property type="project" value="UniProtKB-SubCell"/>
</dbReference>
<keyword evidence="1 6" id="KW-0808">Transferase</keyword>
<dbReference type="STRING" id="598659.NAMH_1041"/>
<keyword evidence="3 6" id="KW-0521">NADP</keyword>
<evidence type="ECO:0000256" key="6">
    <source>
        <dbReference type="HAMAP-Rule" id="MF_00361"/>
    </source>
</evidence>
<dbReference type="HOGENOM" id="CLU_008831_0_3_7"/>
<dbReference type="EMBL" id="CP001279">
    <property type="protein sequence ID" value="ACM93361.1"/>
    <property type="molecule type" value="Genomic_DNA"/>
</dbReference>
<comment type="cofactor">
    <cofactor evidence="6">
        <name>a divalent metal cation</name>
        <dbReference type="ChEBI" id="CHEBI:60240"/>
    </cofactor>
</comment>
<keyword evidence="8" id="KW-1185">Reference proteome</keyword>
<keyword evidence="2 6" id="KW-0418">Kinase</keyword>
<feature type="binding site" evidence="6">
    <location>
        <begin position="66"/>
        <end position="67"/>
    </location>
    <ligand>
        <name>NAD(+)</name>
        <dbReference type="ChEBI" id="CHEBI:57540"/>
    </ligand>
</feature>
<protein>
    <recommendedName>
        <fullName evidence="6">NAD kinase</fullName>
        <ecNumber evidence="6">2.7.1.23</ecNumber>
    </recommendedName>
    <alternativeName>
        <fullName evidence="6">ATP-dependent NAD kinase</fullName>
    </alternativeName>
</protein>
<dbReference type="OrthoDB" id="9774737at2"/>
<gene>
    <name evidence="6" type="primary">nadK</name>
    <name evidence="7" type="ordered locus">NAMH_1041</name>
</gene>
<dbReference type="HAMAP" id="MF_00361">
    <property type="entry name" value="NAD_kinase"/>
    <property type="match status" value="1"/>
</dbReference>
<dbReference type="GO" id="GO:0005524">
    <property type="term" value="F:ATP binding"/>
    <property type="evidence" value="ECO:0007669"/>
    <property type="project" value="UniProtKB-KW"/>
</dbReference>
<evidence type="ECO:0000256" key="5">
    <source>
        <dbReference type="ARBA" id="ARBA00047925"/>
    </source>
</evidence>
<dbReference type="SUPFAM" id="SSF111331">
    <property type="entry name" value="NAD kinase/diacylglycerol kinase-like"/>
    <property type="match status" value="1"/>
</dbReference>
<dbReference type="RefSeq" id="WP_015902413.1">
    <property type="nucleotide sequence ID" value="NC_012115.1"/>
</dbReference>
<comment type="subcellular location">
    <subcellularLocation>
        <location evidence="6">Cytoplasm</location>
    </subcellularLocation>
</comment>
<dbReference type="Proteomes" id="UP000000448">
    <property type="component" value="Chromosome"/>
</dbReference>
<dbReference type="GO" id="GO:0046872">
    <property type="term" value="F:metal ion binding"/>
    <property type="evidence" value="ECO:0007669"/>
    <property type="project" value="UniProtKB-UniRule"/>
</dbReference>
<comment type="similarity">
    <text evidence="6">Belongs to the NAD kinase family.</text>
</comment>
<dbReference type="Pfam" id="PF20143">
    <property type="entry name" value="NAD_kinase_C"/>
    <property type="match status" value="1"/>
</dbReference>
<dbReference type="eggNOG" id="COG0061">
    <property type="taxonomic scope" value="Bacteria"/>
</dbReference>
<dbReference type="PANTHER" id="PTHR20275">
    <property type="entry name" value="NAD KINASE"/>
    <property type="match status" value="1"/>
</dbReference>
<comment type="caution">
    <text evidence="6">Lacks conserved residue(s) required for the propagation of feature annotation.</text>
</comment>
<evidence type="ECO:0000256" key="4">
    <source>
        <dbReference type="ARBA" id="ARBA00023027"/>
    </source>
</evidence>
<dbReference type="GO" id="GO:0003951">
    <property type="term" value="F:NAD+ kinase activity"/>
    <property type="evidence" value="ECO:0007669"/>
    <property type="project" value="UniProtKB-UniRule"/>
</dbReference>
<dbReference type="InterPro" id="IPR016064">
    <property type="entry name" value="NAD/diacylglycerol_kinase_sf"/>
</dbReference>
<dbReference type="GO" id="GO:0051287">
    <property type="term" value="F:NAD binding"/>
    <property type="evidence" value="ECO:0007669"/>
    <property type="project" value="UniProtKB-ARBA"/>
</dbReference>
<feature type="active site" description="Proton acceptor" evidence="6">
    <location>
        <position position="66"/>
    </location>
</feature>
<accession>B9L9Y2</accession>
<dbReference type="PANTHER" id="PTHR20275:SF0">
    <property type="entry name" value="NAD KINASE"/>
    <property type="match status" value="1"/>
</dbReference>
<evidence type="ECO:0000313" key="8">
    <source>
        <dbReference type="Proteomes" id="UP000000448"/>
    </source>
</evidence>
<comment type="catalytic activity">
    <reaction evidence="5 6">
        <text>NAD(+) + ATP = ADP + NADP(+) + H(+)</text>
        <dbReference type="Rhea" id="RHEA:18629"/>
        <dbReference type="ChEBI" id="CHEBI:15378"/>
        <dbReference type="ChEBI" id="CHEBI:30616"/>
        <dbReference type="ChEBI" id="CHEBI:57540"/>
        <dbReference type="ChEBI" id="CHEBI:58349"/>
        <dbReference type="ChEBI" id="CHEBI:456216"/>
        <dbReference type="EC" id="2.7.1.23"/>
    </reaction>
</comment>
<evidence type="ECO:0000256" key="3">
    <source>
        <dbReference type="ARBA" id="ARBA00022857"/>
    </source>
</evidence>
<dbReference type="Gene3D" id="2.60.200.30">
    <property type="entry name" value="Probable inorganic polyphosphate/atp-NAD kinase, domain 2"/>
    <property type="match status" value="1"/>
</dbReference>
<evidence type="ECO:0000256" key="2">
    <source>
        <dbReference type="ARBA" id="ARBA00022777"/>
    </source>
</evidence>
<sequence>MKAGFVLKPTVDNSLKNLFFKIKKIFEQKGIEVYIDMVSAKLIGILGMDFEKMCESVDFLVTLGGDGTLISVARRSYKFDKPILGINAGKLGFLTDINPDNIEEFLDKFLKGEYRVDERMVIEVEFQNTKLYAFNDVVISKDVISSMIHINVDTNESHLNRYYGDGLIISTPTGSTAYNLSAGGPVVYPLTESFILTPICPHSLTQRPLILPSHFEIELEVENNKAKLIIDGQEIFDMKGKIKIKKADNPAKLIHRLERNYFEVLREKLNWGDGK</sequence>
<dbReference type="GO" id="GO:0006741">
    <property type="term" value="P:NADP+ biosynthetic process"/>
    <property type="evidence" value="ECO:0007669"/>
    <property type="project" value="UniProtKB-UniRule"/>
</dbReference>
<reference evidence="7 8" key="1">
    <citation type="journal article" date="2009" name="PLoS Genet.">
        <title>Adaptations to submarine hydrothermal environments exemplified by the genome of Nautilia profundicola.</title>
        <authorList>
            <person name="Campbell B.J."/>
            <person name="Smith J.L."/>
            <person name="Hanson T.E."/>
            <person name="Klotz M.G."/>
            <person name="Stein L.Y."/>
            <person name="Lee C.K."/>
            <person name="Wu D."/>
            <person name="Robinson J.M."/>
            <person name="Khouri H.M."/>
            <person name="Eisen J.A."/>
            <person name="Cary S.C."/>
        </authorList>
    </citation>
    <scope>NUCLEOTIDE SEQUENCE [LARGE SCALE GENOMIC DNA]</scope>
    <source>
        <strain evidence="8">ATCC BAA-1463 / DSM 18972 / AmH</strain>
    </source>
</reference>
<dbReference type="AlphaFoldDB" id="B9L9Y2"/>
<name>B9L9Y2_NAUPA</name>
<dbReference type="InterPro" id="IPR017437">
    <property type="entry name" value="ATP-NAD_kinase_PpnK-typ_C"/>
</dbReference>
<dbReference type="InterPro" id="IPR017438">
    <property type="entry name" value="ATP-NAD_kinase_N"/>
</dbReference>
<evidence type="ECO:0000313" key="7">
    <source>
        <dbReference type="EMBL" id="ACM93361.1"/>
    </source>
</evidence>
<dbReference type="EC" id="2.7.1.23" evidence="6"/>
<feature type="binding site" evidence="6">
    <location>
        <begin position="176"/>
        <end position="181"/>
    </location>
    <ligand>
        <name>NAD(+)</name>
        <dbReference type="ChEBI" id="CHEBI:57540"/>
    </ligand>
</feature>
<dbReference type="Pfam" id="PF01513">
    <property type="entry name" value="NAD_kinase"/>
    <property type="match status" value="1"/>
</dbReference>
<proteinExistence type="inferred from homology"/>
<keyword evidence="6" id="KW-0963">Cytoplasm</keyword>
<comment type="function">
    <text evidence="6">Involved in the regulation of the intracellular balance of NAD and NADP, and is a key enzyme in the biosynthesis of NADP. Catalyzes specifically the phosphorylation on 2'-hydroxyl of the adenosine moiety of NAD to yield NADP.</text>
</comment>